<feature type="transmembrane region" description="Helical" evidence="9">
    <location>
        <begin position="20"/>
        <end position="41"/>
    </location>
</feature>
<dbReference type="PANTHER" id="PTHR30329">
    <property type="entry name" value="STATOR ELEMENT OF FLAGELLAR MOTOR COMPLEX"/>
    <property type="match status" value="1"/>
</dbReference>
<dbReference type="PANTHER" id="PTHR30329:SF20">
    <property type="entry name" value="EXPORTED PROTEIN"/>
    <property type="match status" value="1"/>
</dbReference>
<keyword evidence="6 7" id="KW-0472">Membrane</keyword>
<dbReference type="InterPro" id="IPR036737">
    <property type="entry name" value="OmpA-like_sf"/>
</dbReference>
<evidence type="ECO:0000256" key="8">
    <source>
        <dbReference type="SAM" id="MobiDB-lite"/>
    </source>
</evidence>
<dbReference type="Pfam" id="PF13677">
    <property type="entry name" value="MotB_plug"/>
    <property type="match status" value="1"/>
</dbReference>
<comment type="similarity">
    <text evidence="2">Belongs to the MotB family.</text>
</comment>
<evidence type="ECO:0000256" key="5">
    <source>
        <dbReference type="ARBA" id="ARBA00022989"/>
    </source>
</evidence>
<dbReference type="SUPFAM" id="SSF103088">
    <property type="entry name" value="OmpA-like"/>
    <property type="match status" value="1"/>
</dbReference>
<comment type="subcellular location">
    <subcellularLocation>
        <location evidence="1">Cell membrane</location>
        <topology evidence="1">Single-pass membrane protein</topology>
    </subcellularLocation>
</comment>
<evidence type="ECO:0000256" key="9">
    <source>
        <dbReference type="SAM" id="Phobius"/>
    </source>
</evidence>
<evidence type="ECO:0000313" key="12">
    <source>
        <dbReference type="Proteomes" id="UP001589813"/>
    </source>
</evidence>
<sequence length="339" mass="36957">MYRNRVRHQDNEQEPLDRWLVSYADYVTLMFALFVVLYSIAIHKEEQYKTISETLSQVFEKPVDKQTGVTGDAVLTDNQPKSDYQQFGTSLESASGPEIVADAKEQPVLEKPQFGNPLVSLQEQLTQSLANLIEKGVAKVESDEDWLTIQLNSGLLFPSGSGSPIASADIVLKEIVTVLNQTNNVIRVRGYTDNEAIHNEIFDSNWELSMARAMAVLRRLQALGVKPDRMAAEGYGQYAPFADNATTEGRIENRKVVIAVSKLSAKGSGSSSSDASVDVSALQQAAENPEGLPSPAQSQMEPAEISADGTIKVIRLPHGGIKITSAADSPPPAQQKRDN</sequence>
<organism evidence="11 12">
    <name type="scientific">Rheinheimera tilapiae</name>
    <dbReference type="NCBI Taxonomy" id="875043"/>
    <lineage>
        <taxon>Bacteria</taxon>
        <taxon>Pseudomonadati</taxon>
        <taxon>Pseudomonadota</taxon>
        <taxon>Gammaproteobacteria</taxon>
        <taxon>Chromatiales</taxon>
        <taxon>Chromatiaceae</taxon>
        <taxon>Rheinheimera</taxon>
    </lineage>
</organism>
<evidence type="ECO:0000256" key="2">
    <source>
        <dbReference type="ARBA" id="ARBA00008914"/>
    </source>
</evidence>
<reference evidence="11 12" key="1">
    <citation type="submission" date="2024-09" db="EMBL/GenBank/DDBJ databases">
        <authorList>
            <person name="Sun Q."/>
            <person name="Mori K."/>
        </authorList>
    </citation>
    <scope>NUCLEOTIDE SEQUENCE [LARGE SCALE GENOMIC DNA]</scope>
    <source>
        <strain evidence="11 12">KCTC 23315</strain>
    </source>
</reference>
<proteinExistence type="inferred from homology"/>
<gene>
    <name evidence="11" type="ORF">ACFFJP_17740</name>
</gene>
<evidence type="ECO:0000256" key="7">
    <source>
        <dbReference type="PROSITE-ProRule" id="PRU00473"/>
    </source>
</evidence>
<feature type="region of interest" description="Disordered" evidence="8">
    <location>
        <begin position="266"/>
        <end position="306"/>
    </location>
</feature>
<evidence type="ECO:0000256" key="3">
    <source>
        <dbReference type="ARBA" id="ARBA00022475"/>
    </source>
</evidence>
<dbReference type="PROSITE" id="PS51123">
    <property type="entry name" value="OMPA_2"/>
    <property type="match status" value="1"/>
</dbReference>
<evidence type="ECO:0000313" key="11">
    <source>
        <dbReference type="EMBL" id="MFC0050147.1"/>
    </source>
</evidence>
<feature type="compositionally biased region" description="Low complexity" evidence="8">
    <location>
        <begin position="266"/>
        <end position="282"/>
    </location>
</feature>
<dbReference type="EMBL" id="JBHLXP010000005">
    <property type="protein sequence ID" value="MFC0050147.1"/>
    <property type="molecule type" value="Genomic_DNA"/>
</dbReference>
<keyword evidence="4 9" id="KW-0812">Transmembrane</keyword>
<keyword evidence="3" id="KW-1003">Cell membrane</keyword>
<feature type="domain" description="OmpA-like" evidence="10">
    <location>
        <begin position="144"/>
        <end position="264"/>
    </location>
</feature>
<dbReference type="InterPro" id="IPR025713">
    <property type="entry name" value="MotB-like_N_dom"/>
</dbReference>
<dbReference type="InterPro" id="IPR006665">
    <property type="entry name" value="OmpA-like"/>
</dbReference>
<evidence type="ECO:0000256" key="6">
    <source>
        <dbReference type="ARBA" id="ARBA00023136"/>
    </source>
</evidence>
<dbReference type="InterPro" id="IPR050330">
    <property type="entry name" value="Bact_OuterMem_StrucFunc"/>
</dbReference>
<name>A0ABV6BGZ6_9GAMM</name>
<keyword evidence="12" id="KW-1185">Reference proteome</keyword>
<dbReference type="Gene3D" id="3.30.1330.60">
    <property type="entry name" value="OmpA-like domain"/>
    <property type="match status" value="1"/>
</dbReference>
<keyword evidence="5 9" id="KW-1133">Transmembrane helix</keyword>
<dbReference type="RefSeq" id="WP_377247384.1">
    <property type="nucleotide sequence ID" value="NZ_JBHLXP010000005.1"/>
</dbReference>
<protein>
    <submittedName>
        <fullName evidence="11">OmpA family protein</fullName>
    </submittedName>
</protein>
<dbReference type="Pfam" id="PF00691">
    <property type="entry name" value="OmpA"/>
    <property type="match status" value="1"/>
</dbReference>
<accession>A0ABV6BGZ6</accession>
<evidence type="ECO:0000259" key="10">
    <source>
        <dbReference type="PROSITE" id="PS51123"/>
    </source>
</evidence>
<evidence type="ECO:0000256" key="1">
    <source>
        <dbReference type="ARBA" id="ARBA00004162"/>
    </source>
</evidence>
<dbReference type="CDD" id="cd07185">
    <property type="entry name" value="OmpA_C-like"/>
    <property type="match status" value="1"/>
</dbReference>
<evidence type="ECO:0000256" key="4">
    <source>
        <dbReference type="ARBA" id="ARBA00022692"/>
    </source>
</evidence>
<dbReference type="Proteomes" id="UP001589813">
    <property type="component" value="Unassembled WGS sequence"/>
</dbReference>
<comment type="caution">
    <text evidence="11">The sequence shown here is derived from an EMBL/GenBank/DDBJ whole genome shotgun (WGS) entry which is preliminary data.</text>
</comment>